<reference evidence="2 3" key="1">
    <citation type="submission" date="2016-10" db="EMBL/GenBank/DDBJ databases">
        <authorList>
            <person name="de Groot N.N."/>
        </authorList>
    </citation>
    <scope>NUCLEOTIDE SEQUENCE [LARGE SCALE GENOMIC DNA]</scope>
    <source>
        <strain evidence="2 3">DSM 44892</strain>
    </source>
</reference>
<gene>
    <name evidence="2" type="ORF">SAMN05444695_108129</name>
</gene>
<evidence type="ECO:0000313" key="3">
    <source>
        <dbReference type="Proteomes" id="UP000183263"/>
    </source>
</evidence>
<sequence length="348" mass="37846">MTSTIAPQVSHSTLVPREHVHREALSEVYLTDIICDRYPNFRIGVHLPKSHSYYSDHLGVAAGRYDTLLFLECFRQASILIAHRHVDAGYDQSFIFNSGDLEVVSTGAASLRVGPGNGELAARIVDEKKRDGSTVGITLEMAISLDGDLAVSMSMVIQWMPRPVWKRIRDSGRSKLGLEPYRPGIAPQPGREPHSPAIVLPAASVGRTLTRNVVVGAPRHTHEGHVELDVVVDEGHPSLFDHPLDHIPGAVIFEAVRQSGLVAADEFFGLSARRLEVTELAANFTRFGELDLPTTATVSLPSESTSGTVLFTVVIAQERVPIAECQVTFARSGRALPAHATPAHEVVR</sequence>
<keyword evidence="3" id="KW-1185">Reference proteome</keyword>
<dbReference type="RefSeq" id="WP_072738570.1">
    <property type="nucleotide sequence ID" value="NZ_CP048813.1"/>
</dbReference>
<feature type="domain" description="A-factor biosynthesis hotdog" evidence="1">
    <location>
        <begin position="205"/>
        <end position="329"/>
    </location>
</feature>
<protein>
    <submittedName>
        <fullName evidence="2">A-factor biosynthesis hotdog domain-containing protein</fullName>
    </submittedName>
</protein>
<dbReference type="AlphaFoldDB" id="A0A1G8LD57"/>
<evidence type="ECO:0000313" key="2">
    <source>
        <dbReference type="EMBL" id="SDI53543.1"/>
    </source>
</evidence>
<dbReference type="InterPro" id="IPR005509">
    <property type="entry name" value="AfsA_hotdog_dom"/>
</dbReference>
<organism evidence="2 3">
    <name type="scientific">Rhodococcus triatomae</name>
    <dbReference type="NCBI Taxonomy" id="300028"/>
    <lineage>
        <taxon>Bacteria</taxon>
        <taxon>Bacillati</taxon>
        <taxon>Actinomycetota</taxon>
        <taxon>Actinomycetes</taxon>
        <taxon>Mycobacteriales</taxon>
        <taxon>Nocardiaceae</taxon>
        <taxon>Rhodococcus</taxon>
    </lineage>
</organism>
<name>A0A1G8LD57_9NOCA</name>
<dbReference type="Pfam" id="PF03756">
    <property type="entry name" value="AfsA"/>
    <property type="match status" value="2"/>
</dbReference>
<evidence type="ECO:0000259" key="1">
    <source>
        <dbReference type="Pfam" id="PF03756"/>
    </source>
</evidence>
<dbReference type="OrthoDB" id="7838374at2"/>
<feature type="domain" description="A-factor biosynthesis hotdog" evidence="1">
    <location>
        <begin position="20"/>
        <end position="156"/>
    </location>
</feature>
<proteinExistence type="predicted"/>
<dbReference type="Proteomes" id="UP000183263">
    <property type="component" value="Unassembled WGS sequence"/>
</dbReference>
<dbReference type="EMBL" id="FNDN01000008">
    <property type="protein sequence ID" value="SDI53543.1"/>
    <property type="molecule type" value="Genomic_DNA"/>
</dbReference>
<accession>A0A1G8LD57</accession>